<protein>
    <submittedName>
        <fullName evidence="6">Ubiquitin-conjugating enzyme E2</fullName>
    </submittedName>
</protein>
<dbReference type="Gene3D" id="3.10.110.10">
    <property type="entry name" value="Ubiquitin Conjugating Enzyme"/>
    <property type="match status" value="1"/>
</dbReference>
<evidence type="ECO:0000256" key="2">
    <source>
        <dbReference type="ARBA" id="ARBA00022786"/>
    </source>
</evidence>
<dbReference type="GO" id="GO:0016740">
    <property type="term" value="F:transferase activity"/>
    <property type="evidence" value="ECO:0007669"/>
    <property type="project" value="UniProtKB-KW"/>
</dbReference>
<dbReference type="PROSITE" id="PS50127">
    <property type="entry name" value="UBC_2"/>
    <property type="match status" value="1"/>
</dbReference>
<feature type="active site" description="Glycyl thioester intermediate" evidence="3">
    <location>
        <position position="98"/>
    </location>
</feature>
<evidence type="ECO:0000313" key="7">
    <source>
        <dbReference type="Proteomes" id="UP001334084"/>
    </source>
</evidence>
<dbReference type="Proteomes" id="UP001334084">
    <property type="component" value="Chromosome 9"/>
</dbReference>
<proteinExistence type="inferred from homology"/>
<keyword evidence="7" id="KW-1185">Reference proteome</keyword>
<dbReference type="PANTHER" id="PTHR24067">
    <property type="entry name" value="UBIQUITIN-CONJUGATING ENZYME E2"/>
    <property type="match status" value="1"/>
</dbReference>
<dbReference type="InterPro" id="IPR000608">
    <property type="entry name" value="UBC"/>
</dbReference>
<evidence type="ECO:0000259" key="5">
    <source>
        <dbReference type="PROSITE" id="PS50127"/>
    </source>
</evidence>
<dbReference type="RefSeq" id="XP_065330744.1">
    <property type="nucleotide sequence ID" value="XM_065474672.1"/>
</dbReference>
<reference evidence="6" key="1">
    <citation type="journal article" date="2024" name="BMC Genomics">
        <title>Functional annotation of a divergent genome using sequence and structure-based similarity.</title>
        <authorList>
            <person name="Svedberg D."/>
            <person name="Winiger R.R."/>
            <person name="Berg A."/>
            <person name="Sharma H."/>
            <person name="Tellgren-Roth C."/>
            <person name="Debrunner-Vossbrinck B.A."/>
            <person name="Vossbrinck C.R."/>
            <person name="Barandun J."/>
        </authorList>
    </citation>
    <scope>NUCLEOTIDE SEQUENCE</scope>
    <source>
        <strain evidence="6">Illinois isolate</strain>
    </source>
</reference>
<dbReference type="EMBL" id="CP142734">
    <property type="protein sequence ID" value="WUR04599.1"/>
    <property type="molecule type" value="Genomic_DNA"/>
</dbReference>
<dbReference type="Pfam" id="PF00179">
    <property type="entry name" value="UQ_con"/>
    <property type="match status" value="1"/>
</dbReference>
<evidence type="ECO:0000256" key="4">
    <source>
        <dbReference type="RuleBase" id="RU362109"/>
    </source>
</evidence>
<keyword evidence="4" id="KW-0067">ATP-binding</keyword>
<dbReference type="InterPro" id="IPR023313">
    <property type="entry name" value="UBQ-conjugating_AS"/>
</dbReference>
<dbReference type="GO" id="GO:0005524">
    <property type="term" value="F:ATP binding"/>
    <property type="evidence" value="ECO:0007669"/>
    <property type="project" value="UniProtKB-UniRule"/>
</dbReference>
<evidence type="ECO:0000256" key="1">
    <source>
        <dbReference type="ARBA" id="ARBA00022679"/>
    </source>
</evidence>
<dbReference type="AlphaFoldDB" id="A0AAX4JF72"/>
<dbReference type="SMART" id="SM00212">
    <property type="entry name" value="UBCc"/>
    <property type="match status" value="1"/>
</dbReference>
<dbReference type="InterPro" id="IPR050113">
    <property type="entry name" value="Ub_conjugating_enzyme"/>
</dbReference>
<keyword evidence="2 4" id="KW-0833">Ubl conjugation pathway</keyword>
<keyword evidence="4" id="KW-0547">Nucleotide-binding</keyword>
<dbReference type="PROSITE" id="PS00183">
    <property type="entry name" value="UBC_1"/>
    <property type="match status" value="1"/>
</dbReference>
<organism evidence="6 7">
    <name type="scientific">Vairimorpha necatrix</name>
    <dbReference type="NCBI Taxonomy" id="6039"/>
    <lineage>
        <taxon>Eukaryota</taxon>
        <taxon>Fungi</taxon>
        <taxon>Fungi incertae sedis</taxon>
        <taxon>Microsporidia</taxon>
        <taxon>Nosematidae</taxon>
        <taxon>Vairimorpha</taxon>
    </lineage>
</organism>
<comment type="similarity">
    <text evidence="4">Belongs to the ubiquitin-conjugating enzyme family.</text>
</comment>
<feature type="domain" description="UBC core" evidence="5">
    <location>
        <begin position="9"/>
        <end position="174"/>
    </location>
</feature>
<keyword evidence="1" id="KW-0808">Transferase</keyword>
<gene>
    <name evidence="6" type="ORF">VNE69_09152</name>
</gene>
<dbReference type="SUPFAM" id="SSF54495">
    <property type="entry name" value="UBC-like"/>
    <property type="match status" value="1"/>
</dbReference>
<name>A0AAX4JF72_9MICR</name>
<dbReference type="GeneID" id="90542431"/>
<dbReference type="KEGG" id="vnx:VNE69_09152"/>
<dbReference type="InterPro" id="IPR016135">
    <property type="entry name" value="UBQ-conjugating_enzyme/RWD"/>
</dbReference>
<evidence type="ECO:0000313" key="6">
    <source>
        <dbReference type="EMBL" id="WUR04599.1"/>
    </source>
</evidence>
<accession>A0AAX4JF72</accession>
<sequence length="189" mass="21849">MSSNKLSAAALKRLVNEEKLLKKETDHIFMAFPRTINGKTIYKTWDVYFRLYDENSLYKGKIIEAEITFPEDYPHHPPKFVFKTKMFHPNIYEDGKVCISILEEDSPGPLGCGAPEDRWSPVQNIRVVCLSMVILLDNPNPDSPANVDAAKMFREVPNDNYKKQVKELIETEDKKSRKKQNVFKIISKL</sequence>
<evidence type="ECO:0000256" key="3">
    <source>
        <dbReference type="PROSITE-ProRule" id="PRU10133"/>
    </source>
</evidence>